<evidence type="ECO:0000313" key="2">
    <source>
        <dbReference type="Proteomes" id="UP000004471"/>
    </source>
</evidence>
<dbReference type="AlphaFoldDB" id="F3FX30"/>
<feature type="non-terminal residue" evidence="1">
    <location>
        <position position="76"/>
    </location>
</feature>
<proteinExistence type="predicted"/>
<comment type="caution">
    <text evidence="1">The sequence shown here is derived from an EMBL/GenBank/DDBJ whole genome shotgun (WGS) entry which is preliminary data.</text>
</comment>
<name>F3FX30_PSESX</name>
<evidence type="ECO:0000313" key="1">
    <source>
        <dbReference type="EMBL" id="EGH34772.1"/>
    </source>
</evidence>
<dbReference type="HOGENOM" id="CLU_2677053_0_0_6"/>
<accession>F3FX30</accession>
<protein>
    <submittedName>
        <fullName evidence="1">Uncharacterized protein</fullName>
    </submittedName>
</protein>
<reference evidence="1 2" key="1">
    <citation type="journal article" date="2011" name="PLoS Pathog.">
        <title>Dynamic evolution of pathogenicity revealed by sequencing and comparative genomics of 19 Pseudomonas syringae isolates.</title>
        <authorList>
            <person name="Baltrus D.A."/>
            <person name="Nishimura M.T."/>
            <person name="Romanchuk A."/>
            <person name="Chang J.H."/>
            <person name="Mukhtar M.S."/>
            <person name="Cherkis K."/>
            <person name="Roach J."/>
            <person name="Grant S.R."/>
            <person name="Jones C.D."/>
            <person name="Dangl J.L."/>
        </authorList>
    </citation>
    <scope>NUCLEOTIDE SEQUENCE [LARGE SCALE GENOMIC DNA]</scope>
    <source>
        <strain evidence="2">M301072PT</strain>
    </source>
</reference>
<dbReference type="Proteomes" id="UP000004471">
    <property type="component" value="Unassembled WGS sequence"/>
</dbReference>
<organism evidence="1 2">
    <name type="scientific">Pseudomonas syringae pv. japonica str. M301072</name>
    <dbReference type="NCBI Taxonomy" id="629262"/>
    <lineage>
        <taxon>Bacteria</taxon>
        <taxon>Pseudomonadati</taxon>
        <taxon>Pseudomonadota</taxon>
        <taxon>Gammaproteobacteria</taxon>
        <taxon>Pseudomonadales</taxon>
        <taxon>Pseudomonadaceae</taxon>
        <taxon>Pseudomonas</taxon>
        <taxon>Pseudomonas syringae</taxon>
    </lineage>
</organism>
<dbReference type="EMBL" id="AEAH01002874">
    <property type="protein sequence ID" value="EGH34772.1"/>
    <property type="molecule type" value="Genomic_DNA"/>
</dbReference>
<sequence length="76" mass="8900">MEMRYGSAPSDEALQAWTDRHKWRREVDLSGARQYLQQHLPTGDTLLQQVRDTQSDFQQWAIHLGTEPLKLFVDTT</sequence>
<gene>
    <name evidence="1" type="ORF">PSYJA_39720</name>
</gene>